<protein>
    <recommendedName>
        <fullName evidence="5">DUF3558 domain-containing protein</fullName>
    </recommendedName>
</protein>
<evidence type="ECO:0008006" key="5">
    <source>
        <dbReference type="Google" id="ProtNLM"/>
    </source>
</evidence>
<organism evidence="2 4">
    <name type="scientific">Corynebacterium felinum</name>
    <dbReference type="NCBI Taxonomy" id="131318"/>
    <lineage>
        <taxon>Bacteria</taxon>
        <taxon>Bacillati</taxon>
        <taxon>Actinomycetota</taxon>
        <taxon>Actinomycetes</taxon>
        <taxon>Mycobacteriales</taxon>
        <taxon>Corynebacteriaceae</taxon>
        <taxon>Corynebacterium</taxon>
    </lineage>
</organism>
<dbReference type="Pfam" id="PF12079">
    <property type="entry name" value="DUF3558"/>
    <property type="match status" value="1"/>
</dbReference>
<evidence type="ECO:0000313" key="4">
    <source>
        <dbReference type="Proteomes" id="UP001183619"/>
    </source>
</evidence>
<keyword evidence="1" id="KW-0732">Signal</keyword>
<reference evidence="2 4" key="1">
    <citation type="submission" date="2023-07" db="EMBL/GenBank/DDBJ databases">
        <title>Sequencing the genomes of 1000 actinobacteria strains.</title>
        <authorList>
            <person name="Klenk H.-P."/>
        </authorList>
    </citation>
    <scope>NUCLEOTIDE SEQUENCE [LARGE SCALE GENOMIC DNA]</scope>
    <source>
        <strain evidence="2 4">DSM 44508</strain>
    </source>
</reference>
<dbReference type="PROSITE" id="PS51257">
    <property type="entry name" value="PROKAR_LIPOPROTEIN"/>
    <property type="match status" value="1"/>
</dbReference>
<dbReference type="EMBL" id="JAVDYF010000001">
    <property type="protein sequence ID" value="MDR7356301.1"/>
    <property type="molecule type" value="Genomic_DNA"/>
</dbReference>
<feature type="signal peptide" evidence="1">
    <location>
        <begin position="1"/>
        <end position="29"/>
    </location>
</feature>
<sequence>MKLRTALLPLVISSALVVVGCSHSSTTQAASTTVASSLVPTPNPTVVPDLWYRPAMIPLPPDREYTEGFDPSNRTQKLYNPCDELTAEELTELELKKVVETATAGSTLIDCGMEVLGQDGGYNVTTHLATYAHIKERGLIIDATFPDADDRVYFSHIRHDTADHCDAAVSTENGRLSITYTYRERKPLPKDELCRRAYEVMQKLRVKGGYR</sequence>
<evidence type="ECO:0000313" key="3">
    <source>
        <dbReference type="EMBL" id="MDR7356301.1"/>
    </source>
</evidence>
<feature type="chain" id="PRO_5045032615" description="DUF3558 domain-containing protein" evidence="1">
    <location>
        <begin position="30"/>
        <end position="211"/>
    </location>
</feature>
<dbReference type="InterPro" id="IPR024520">
    <property type="entry name" value="DUF3558"/>
</dbReference>
<evidence type="ECO:0000313" key="2">
    <source>
        <dbReference type="EMBL" id="MDR7354171.1"/>
    </source>
</evidence>
<keyword evidence="4" id="KW-1185">Reference proteome</keyword>
<accession>A0ABU2B6Y9</accession>
<comment type="caution">
    <text evidence="2">The sequence shown here is derived from an EMBL/GenBank/DDBJ whole genome shotgun (WGS) entry which is preliminary data.</text>
</comment>
<dbReference type="RefSeq" id="WP_277105683.1">
    <property type="nucleotide sequence ID" value="NZ_BAAAJS010000065.1"/>
</dbReference>
<gene>
    <name evidence="2" type="ORF">J2S37_000709</name>
    <name evidence="3" type="ORF">J2S37_002839</name>
</gene>
<dbReference type="EMBL" id="JAVDYF010000001">
    <property type="protein sequence ID" value="MDR7354171.1"/>
    <property type="molecule type" value="Genomic_DNA"/>
</dbReference>
<dbReference type="Proteomes" id="UP001183619">
    <property type="component" value="Unassembled WGS sequence"/>
</dbReference>
<evidence type="ECO:0000256" key="1">
    <source>
        <dbReference type="SAM" id="SignalP"/>
    </source>
</evidence>
<proteinExistence type="predicted"/>
<name>A0ABU2B6Y9_9CORY</name>